<dbReference type="InterPro" id="IPR020472">
    <property type="entry name" value="WD40_PAC1"/>
</dbReference>
<keyword evidence="2 5" id="KW-0853">WD repeat</keyword>
<organism evidence="6 7">
    <name type="scientific">Pseudocohnilembus persalinus</name>
    <name type="common">Ciliate</name>
    <dbReference type="NCBI Taxonomy" id="266149"/>
    <lineage>
        <taxon>Eukaryota</taxon>
        <taxon>Sar</taxon>
        <taxon>Alveolata</taxon>
        <taxon>Ciliophora</taxon>
        <taxon>Intramacronucleata</taxon>
        <taxon>Oligohymenophorea</taxon>
        <taxon>Scuticociliatia</taxon>
        <taxon>Philasterida</taxon>
        <taxon>Pseudocohnilembidae</taxon>
        <taxon>Pseudocohnilembus</taxon>
    </lineage>
</organism>
<dbReference type="InterPro" id="IPR019775">
    <property type="entry name" value="WD40_repeat_CS"/>
</dbReference>
<keyword evidence="4" id="KW-0539">Nucleus</keyword>
<dbReference type="InterPro" id="IPR015943">
    <property type="entry name" value="WD40/YVTN_repeat-like_dom_sf"/>
</dbReference>
<dbReference type="OrthoDB" id="308449at2759"/>
<proteinExistence type="predicted"/>
<dbReference type="PROSITE" id="PS50082">
    <property type="entry name" value="WD_REPEATS_2"/>
    <property type="match status" value="2"/>
</dbReference>
<dbReference type="InterPro" id="IPR001680">
    <property type="entry name" value="WD40_rpt"/>
</dbReference>
<dbReference type="GO" id="GO:0034511">
    <property type="term" value="F:U3 snoRNA binding"/>
    <property type="evidence" value="ECO:0007669"/>
    <property type="project" value="InterPro"/>
</dbReference>
<feature type="repeat" description="WD" evidence="5">
    <location>
        <begin position="99"/>
        <end position="125"/>
    </location>
</feature>
<dbReference type="Gene3D" id="2.130.10.10">
    <property type="entry name" value="YVTN repeat-like/Quinoprotein amine dehydrogenase"/>
    <property type="match status" value="2"/>
</dbReference>
<dbReference type="SMART" id="SM00320">
    <property type="entry name" value="WD40"/>
    <property type="match status" value="6"/>
</dbReference>
<dbReference type="PROSITE" id="PS50294">
    <property type="entry name" value="WD_REPEATS_REGION"/>
    <property type="match status" value="1"/>
</dbReference>
<protein>
    <submittedName>
        <fullName evidence="6">WD40-repeat-containing domain</fullName>
    </submittedName>
</protein>
<dbReference type="PRINTS" id="PR00320">
    <property type="entry name" value="GPROTEINBRPT"/>
</dbReference>
<dbReference type="AlphaFoldDB" id="A0A0V0R702"/>
<evidence type="ECO:0000256" key="5">
    <source>
        <dbReference type="PROSITE-ProRule" id="PRU00221"/>
    </source>
</evidence>
<dbReference type="OMA" id="LQWINDA"/>
<reference evidence="6 7" key="1">
    <citation type="journal article" date="2015" name="Sci. Rep.">
        <title>Genome of the facultative scuticociliatosis pathogen Pseudocohnilembus persalinus provides insight into its virulence through horizontal gene transfer.</title>
        <authorList>
            <person name="Xiong J."/>
            <person name="Wang G."/>
            <person name="Cheng J."/>
            <person name="Tian M."/>
            <person name="Pan X."/>
            <person name="Warren A."/>
            <person name="Jiang C."/>
            <person name="Yuan D."/>
            <person name="Miao W."/>
        </authorList>
    </citation>
    <scope>NUCLEOTIDE SEQUENCE [LARGE SCALE GENOMIC DNA]</scope>
    <source>
        <strain evidence="6">36N120E</strain>
    </source>
</reference>
<dbReference type="SUPFAM" id="SSF50978">
    <property type="entry name" value="WD40 repeat-like"/>
    <property type="match status" value="1"/>
</dbReference>
<evidence type="ECO:0000256" key="3">
    <source>
        <dbReference type="ARBA" id="ARBA00022737"/>
    </source>
</evidence>
<dbReference type="PANTHER" id="PTHR19865">
    <property type="entry name" value="U3 SMALL NUCLEOLAR RNA INTERACTING PROTEIN 2"/>
    <property type="match status" value="1"/>
</dbReference>
<keyword evidence="7" id="KW-1185">Reference proteome</keyword>
<dbReference type="EMBL" id="LDAU01000033">
    <property type="protein sequence ID" value="KRX10258.1"/>
    <property type="molecule type" value="Genomic_DNA"/>
</dbReference>
<dbReference type="Proteomes" id="UP000054937">
    <property type="component" value="Unassembled WGS sequence"/>
</dbReference>
<dbReference type="InterPro" id="IPR039241">
    <property type="entry name" value="Rrp9-like"/>
</dbReference>
<comment type="caution">
    <text evidence="6">The sequence shown here is derived from an EMBL/GenBank/DDBJ whole genome shotgun (WGS) entry which is preliminary data.</text>
</comment>
<evidence type="ECO:0000313" key="7">
    <source>
        <dbReference type="Proteomes" id="UP000054937"/>
    </source>
</evidence>
<evidence type="ECO:0000256" key="4">
    <source>
        <dbReference type="ARBA" id="ARBA00023242"/>
    </source>
</evidence>
<dbReference type="GO" id="GO:0032040">
    <property type="term" value="C:small-subunit processome"/>
    <property type="evidence" value="ECO:0007669"/>
    <property type="project" value="TreeGrafter"/>
</dbReference>
<keyword evidence="3" id="KW-0677">Repeat</keyword>
<comment type="subcellular location">
    <subcellularLocation>
        <location evidence="1">Nucleus</location>
    </subcellularLocation>
</comment>
<dbReference type="PANTHER" id="PTHR19865:SF0">
    <property type="entry name" value="U3 SMALL NUCLEOLAR RNA-INTERACTING PROTEIN 2"/>
    <property type="match status" value="1"/>
</dbReference>
<gene>
    <name evidence="6" type="ORF">PPERSA_00455</name>
</gene>
<evidence type="ECO:0000256" key="2">
    <source>
        <dbReference type="ARBA" id="ARBA00022574"/>
    </source>
</evidence>
<dbReference type="InParanoid" id="A0A0V0R702"/>
<dbReference type="PROSITE" id="PS00678">
    <property type="entry name" value="WD_REPEATS_1"/>
    <property type="match status" value="1"/>
</dbReference>
<dbReference type="InterPro" id="IPR036322">
    <property type="entry name" value="WD40_repeat_dom_sf"/>
</dbReference>
<sequence length="325" mass="37277">MFDLEINFKQILNNYDVFANPFNHQKFMSLNEQKPLKPVLLSEQSGHWVFDVQYVNSDYFASCSTESSLKIWNSHTLKLEKEFFGHETNTMINSLLVLNSNIVVTGGSDSNIFVWDIKKGNYVCILTGHNEWVTKLVKVSDWEFLSLGNDRVVNLWNILKKKSVAHYIGHKGKINDMTHLRYTDIFLTCSDDKTIRGWSLLESNACVFIYNVPINISTSPQSILQIKDDYFLTGHQHYILVWKISTAQVMKQFKAHNDYVSGLKLMNGDCFASLSLDKTFSLYQIEGLKLIANFNGHQNQVTGISSLDLNTIITSSLDHTIKIWK</sequence>
<evidence type="ECO:0000313" key="6">
    <source>
        <dbReference type="EMBL" id="KRX10258.1"/>
    </source>
</evidence>
<feature type="repeat" description="WD" evidence="5">
    <location>
        <begin position="294"/>
        <end position="325"/>
    </location>
</feature>
<evidence type="ECO:0000256" key="1">
    <source>
        <dbReference type="ARBA" id="ARBA00004123"/>
    </source>
</evidence>
<dbReference type="Pfam" id="PF00400">
    <property type="entry name" value="WD40"/>
    <property type="match status" value="4"/>
</dbReference>
<name>A0A0V0R702_PSEPJ</name>
<accession>A0A0V0R702</accession>